<reference evidence="1 2" key="1">
    <citation type="journal article" date="2011" name="J. Bacteriol.">
        <title>Draft genome of the psychrotolerant acidophile Acidithiobacillus ferrivorans SS3.</title>
        <authorList>
            <person name="Liljeqvist M."/>
            <person name="Valdes J."/>
            <person name="Holmes D.S."/>
            <person name="Dopson M."/>
        </authorList>
    </citation>
    <scope>NUCLEOTIDE SEQUENCE [LARGE SCALE GENOMIC DNA]</scope>
    <source>
        <strain evidence="1 2">SS3</strain>
    </source>
</reference>
<evidence type="ECO:0000313" key="2">
    <source>
        <dbReference type="Proteomes" id="UP000009220"/>
    </source>
</evidence>
<organism evidence="1 2">
    <name type="scientific">Acidithiobacillus ferrivorans SS3</name>
    <dbReference type="NCBI Taxonomy" id="743299"/>
    <lineage>
        <taxon>Bacteria</taxon>
        <taxon>Pseudomonadati</taxon>
        <taxon>Pseudomonadota</taxon>
        <taxon>Acidithiobacillia</taxon>
        <taxon>Acidithiobacillales</taxon>
        <taxon>Acidithiobacillaceae</taxon>
        <taxon>Acidithiobacillus</taxon>
    </lineage>
</organism>
<dbReference type="AlphaFoldDB" id="G0JTW0"/>
<gene>
    <name evidence="1" type="ORF">Acife_0505</name>
</gene>
<dbReference type="EMBL" id="CP002985">
    <property type="protein sequence ID" value="AEM46712.1"/>
    <property type="molecule type" value="Genomic_DNA"/>
</dbReference>
<evidence type="ECO:0000313" key="1">
    <source>
        <dbReference type="EMBL" id="AEM46712.1"/>
    </source>
</evidence>
<accession>G0JTW0</accession>
<proteinExistence type="predicted"/>
<dbReference type="HOGENOM" id="CLU_2748511_0_0_6"/>
<sequence>MTASFSIVIGSVALTLNPIAITCSDGWFDCFVTANHQKEFGVFGHSSGTVHLPGRIWNPILTAARHQRRC</sequence>
<protein>
    <submittedName>
        <fullName evidence="1">Uncharacterized protein</fullName>
    </submittedName>
</protein>
<dbReference type="KEGG" id="afi:Acife_0505"/>
<name>G0JTW0_9PROT</name>
<dbReference type="Proteomes" id="UP000009220">
    <property type="component" value="Chromosome"/>
</dbReference>